<dbReference type="Proteomes" id="UP001589562">
    <property type="component" value="Unassembled WGS sequence"/>
</dbReference>
<feature type="transmembrane region" description="Helical" evidence="1">
    <location>
        <begin position="112"/>
        <end position="130"/>
    </location>
</feature>
<keyword evidence="1" id="KW-1133">Transmembrane helix</keyword>
<name>A0ABV5H7X1_9FLAO</name>
<keyword evidence="3" id="KW-1185">Reference proteome</keyword>
<feature type="transmembrane region" description="Helical" evidence="1">
    <location>
        <begin position="31"/>
        <end position="48"/>
    </location>
</feature>
<comment type="caution">
    <text evidence="2">The sequence shown here is derived from an EMBL/GenBank/DDBJ whole genome shotgun (WGS) entry which is preliminary data.</text>
</comment>
<evidence type="ECO:0000313" key="2">
    <source>
        <dbReference type="EMBL" id="MFB9107995.1"/>
    </source>
</evidence>
<organism evidence="2 3">
    <name type="scientific">Flavobacterium gyeonganense</name>
    <dbReference type="NCBI Taxonomy" id="1310418"/>
    <lineage>
        <taxon>Bacteria</taxon>
        <taxon>Pseudomonadati</taxon>
        <taxon>Bacteroidota</taxon>
        <taxon>Flavobacteriia</taxon>
        <taxon>Flavobacteriales</taxon>
        <taxon>Flavobacteriaceae</taxon>
        <taxon>Flavobacterium</taxon>
    </lineage>
</organism>
<feature type="transmembrane region" description="Helical" evidence="1">
    <location>
        <begin position="236"/>
        <end position="257"/>
    </location>
</feature>
<feature type="transmembrane region" description="Helical" evidence="1">
    <location>
        <begin position="161"/>
        <end position="187"/>
    </location>
</feature>
<keyword evidence="1" id="KW-0812">Transmembrane</keyword>
<keyword evidence="1" id="KW-0472">Membrane</keyword>
<feature type="transmembrane region" description="Helical" evidence="1">
    <location>
        <begin position="6"/>
        <end position="24"/>
    </location>
</feature>
<feature type="transmembrane region" description="Helical" evidence="1">
    <location>
        <begin position="269"/>
        <end position="290"/>
    </location>
</feature>
<proteinExistence type="predicted"/>
<reference evidence="2 3" key="1">
    <citation type="submission" date="2024-09" db="EMBL/GenBank/DDBJ databases">
        <authorList>
            <person name="Sun Q."/>
            <person name="Mori K."/>
        </authorList>
    </citation>
    <scope>NUCLEOTIDE SEQUENCE [LARGE SCALE GENOMIC DNA]</scope>
    <source>
        <strain evidence="2 3">CECT 8365</strain>
    </source>
</reference>
<feature type="transmembrane region" description="Helical" evidence="1">
    <location>
        <begin position="317"/>
        <end position="334"/>
    </location>
</feature>
<evidence type="ECO:0000256" key="1">
    <source>
        <dbReference type="SAM" id="Phobius"/>
    </source>
</evidence>
<evidence type="ECO:0000313" key="3">
    <source>
        <dbReference type="Proteomes" id="UP001589562"/>
    </source>
</evidence>
<dbReference type="Pfam" id="PF14897">
    <property type="entry name" value="EpsG"/>
    <property type="match status" value="1"/>
</dbReference>
<accession>A0ABV5H7X1</accession>
<dbReference type="RefSeq" id="WP_278011118.1">
    <property type="nucleotide sequence ID" value="NZ_CP121112.1"/>
</dbReference>
<feature type="transmembrane region" description="Helical" evidence="1">
    <location>
        <begin position="193"/>
        <end position="215"/>
    </location>
</feature>
<dbReference type="EMBL" id="JBHMFE010000009">
    <property type="protein sequence ID" value="MFB9107995.1"/>
    <property type="molecule type" value="Genomic_DNA"/>
</dbReference>
<dbReference type="InterPro" id="IPR049458">
    <property type="entry name" value="EpsG-like"/>
</dbReference>
<protein>
    <submittedName>
        <fullName evidence="2">EpsG family protein</fullName>
    </submittedName>
</protein>
<sequence length="346" mass="40772">MLKVLIVLYILLVFFTFFDYIKLVAKVKLSIAILLYFILALICGLRFGDRDYGVYMASFDQAPNWGESAMNMEPNYRYLAYGFKMLGFSWEFFVLFFAFFSVGLMFLFLKKYTPFIFLAVLIYFSHAFILRDMMQIRSSLAIGIVMFSIPYIENRNFLKTLFIVLFSGLFHFVGYFFIIIYFLYPWFSIKRAIYVLLIGMIIGGVLNQTFFEYILEITNLQIIYYYLNDELYNYNLGLLNPVLIKHILVIVVLLINYDFFKQKVPCFDVMITSYLVAFFCLSAFNSFALLAGRIGTLFSNVEHVLIPSLFFLKYKRITLFLIIAYSFVAFHAKWEDLSLVQFVFDK</sequence>
<feature type="transmembrane region" description="Helical" evidence="1">
    <location>
        <begin position="78"/>
        <end position="100"/>
    </location>
</feature>
<gene>
    <name evidence="2" type="ORF">ACFFVK_05330</name>
</gene>